<dbReference type="Proteomes" id="UP001497392">
    <property type="component" value="Unassembled WGS sequence"/>
</dbReference>
<reference evidence="3 4" key="1">
    <citation type="submission" date="2024-06" db="EMBL/GenBank/DDBJ databases">
        <authorList>
            <person name="Kraege A."/>
            <person name="Thomma B."/>
        </authorList>
    </citation>
    <scope>NUCLEOTIDE SEQUENCE [LARGE SCALE GENOMIC DNA]</scope>
</reference>
<keyword evidence="1" id="KW-0175">Coiled coil</keyword>
<feature type="region of interest" description="Disordered" evidence="2">
    <location>
        <begin position="36"/>
        <end position="57"/>
    </location>
</feature>
<accession>A0ABP1FIS5</accession>
<feature type="region of interest" description="Disordered" evidence="2">
    <location>
        <begin position="826"/>
        <end position="942"/>
    </location>
</feature>
<sequence>MQAKAHKVLRFWRDKGLSAPDTLSHYEEVLAAAQEKAGAAAQARASPLRDEPPSESAALAQELARDAYRSLQPEALPLVSDDVAPQVEPSPKRLRLSPELIAQRTTELSGSDAGAQATAGRLAALAGGLARSIAAGAPATGGGAVEQTLAYSLATEQQQQQQQKLGAPKIAADTQERSSTVEADQSAVEVPAPPPPPPEPPPPPPEPPPTMAKQAKAPARPPISLPPLQGPLSQAWQGVTSAAQQGAPQPSRAPLPGYPQVPTSRPLPLGPRPPSGAPPAHLVPQQHPHYPPIFHASPFQGPPLGAFTSQPQAFPPSLVKWGQQKWAVDLGVPGTGGMPHFHVPTAHQASVQRSVEQDVAWPAASQQGDMPHGMASPSALHQQDKLPYQRPSVPEVADYLADQHQMSMRMQHQQGLTCTPAGQSSLQQTAVAPSQAAQAAQGFASAVLGTKRAMAVPPVQPSAKRAREVMEDAEAEALLQVEALDSELGGIGTVERQLERLARLIQRLTEMRLKAYGNFMVANEAKAACRRALRASPENDDLKFELEEAEDKARNLQVLADGIQAHIDRLMDEKRELHSKLGSRGYTLLEVAEMPPYPMAERTSPRQSSSKTEGANSRTYSEMEAMDAEAFLEGARAVTKRFDNTERNFAAPFSSLVRREQLPAAADEAEVRASNTDLVVRSTDQAPPAQSSARVDVAKLSWRNHAAGEVKGPWQCSLRPKESLVAAVHNPKRIGDVMPATQQLYGDMVLEEAGMGILTDYITATFVWRDEDVNNKRLYASPAIPYSARNPSAAACWVHAFERTARRRHLKRVLVYELVPDTREGYPIQGVLQPSPEVPATAEREPSPQQEADTPGSSARPAQQPSQQEAEIPGSSARPVQKPSQHQQGDSAAGQPATPRSGQQGAAPIFNLNARWPHGHAAAAERPSLPRPAKRTPKGKSG</sequence>
<name>A0ABP1FIS5_9CHLO</name>
<organism evidence="3 4">
    <name type="scientific">Coccomyxa viridis</name>
    <dbReference type="NCBI Taxonomy" id="1274662"/>
    <lineage>
        <taxon>Eukaryota</taxon>
        <taxon>Viridiplantae</taxon>
        <taxon>Chlorophyta</taxon>
        <taxon>core chlorophytes</taxon>
        <taxon>Trebouxiophyceae</taxon>
        <taxon>Trebouxiophyceae incertae sedis</taxon>
        <taxon>Coccomyxaceae</taxon>
        <taxon>Coccomyxa</taxon>
    </lineage>
</organism>
<evidence type="ECO:0000313" key="4">
    <source>
        <dbReference type="Proteomes" id="UP001497392"/>
    </source>
</evidence>
<feature type="compositionally biased region" description="Low complexity" evidence="2">
    <location>
        <begin position="36"/>
        <end position="45"/>
    </location>
</feature>
<evidence type="ECO:0000256" key="1">
    <source>
        <dbReference type="SAM" id="Coils"/>
    </source>
</evidence>
<feature type="compositionally biased region" description="Basic residues" evidence="2">
    <location>
        <begin position="932"/>
        <end position="942"/>
    </location>
</feature>
<feature type="region of interest" description="Disordered" evidence="2">
    <location>
        <begin position="80"/>
        <end position="116"/>
    </location>
</feature>
<feature type="compositionally biased region" description="Polar residues" evidence="2">
    <location>
        <begin position="231"/>
        <end position="248"/>
    </location>
</feature>
<feature type="compositionally biased region" description="Pro residues" evidence="2">
    <location>
        <begin position="191"/>
        <end position="210"/>
    </location>
</feature>
<protein>
    <submittedName>
        <fullName evidence="3">G1784 protein</fullName>
    </submittedName>
</protein>
<feature type="coiled-coil region" evidence="1">
    <location>
        <begin position="539"/>
        <end position="566"/>
    </location>
</feature>
<comment type="caution">
    <text evidence="3">The sequence shown here is derived from an EMBL/GenBank/DDBJ whole genome shotgun (WGS) entry which is preliminary data.</text>
</comment>
<feature type="region of interest" description="Disordered" evidence="2">
    <location>
        <begin position="154"/>
        <end position="292"/>
    </location>
</feature>
<evidence type="ECO:0000313" key="3">
    <source>
        <dbReference type="EMBL" id="CAL5219865.1"/>
    </source>
</evidence>
<feature type="compositionally biased region" description="Pro residues" evidence="2">
    <location>
        <begin position="219"/>
        <end position="229"/>
    </location>
</feature>
<feature type="compositionally biased region" description="Polar residues" evidence="2">
    <location>
        <begin position="605"/>
        <end position="620"/>
    </location>
</feature>
<proteinExistence type="predicted"/>
<feature type="compositionally biased region" description="Pro residues" evidence="2">
    <location>
        <begin position="268"/>
        <end position="277"/>
    </location>
</feature>
<dbReference type="EMBL" id="CAXHTA020000002">
    <property type="protein sequence ID" value="CAL5219865.1"/>
    <property type="molecule type" value="Genomic_DNA"/>
</dbReference>
<gene>
    <name evidence="3" type="primary">g1784</name>
    <name evidence="3" type="ORF">VP750_LOCUS1524</name>
</gene>
<feature type="region of interest" description="Disordered" evidence="2">
    <location>
        <begin position="363"/>
        <end position="382"/>
    </location>
</feature>
<evidence type="ECO:0000256" key="2">
    <source>
        <dbReference type="SAM" id="MobiDB-lite"/>
    </source>
</evidence>
<feature type="region of interest" description="Disordered" evidence="2">
    <location>
        <begin position="598"/>
        <end position="620"/>
    </location>
</feature>
<keyword evidence="4" id="KW-1185">Reference proteome</keyword>
<feature type="compositionally biased region" description="Low complexity" evidence="2">
    <location>
        <begin position="855"/>
        <end position="870"/>
    </location>
</feature>